<dbReference type="InterPro" id="IPR011583">
    <property type="entry name" value="Chitinase_II/V-like_cat"/>
</dbReference>
<dbReference type="InterPro" id="IPR017853">
    <property type="entry name" value="GH"/>
</dbReference>
<evidence type="ECO:0000256" key="4">
    <source>
        <dbReference type="ARBA" id="ARBA00022669"/>
    </source>
</evidence>
<evidence type="ECO:0000256" key="6">
    <source>
        <dbReference type="ARBA" id="ARBA00023157"/>
    </source>
</evidence>
<dbReference type="GO" id="GO:0008843">
    <property type="term" value="F:endochitinase activity"/>
    <property type="evidence" value="ECO:0007669"/>
    <property type="project" value="UniProtKB-EC"/>
</dbReference>
<dbReference type="Gene3D" id="3.20.20.80">
    <property type="entry name" value="Glycosidases"/>
    <property type="match status" value="1"/>
</dbReference>
<dbReference type="InterPro" id="IPR001223">
    <property type="entry name" value="Glyco_hydro18_cat"/>
</dbReference>
<dbReference type="InterPro" id="IPR002557">
    <property type="entry name" value="Chitin-bd_dom"/>
</dbReference>
<dbReference type="GO" id="GO:0000272">
    <property type="term" value="P:polysaccharide catabolic process"/>
    <property type="evidence" value="ECO:0007669"/>
    <property type="project" value="UniProtKB-KW"/>
</dbReference>
<feature type="domain" description="Chitin-binding type-2" evidence="8">
    <location>
        <begin position="389"/>
        <end position="438"/>
    </location>
</feature>
<gene>
    <name evidence="10" type="ORF">J1605_008047</name>
</gene>
<feature type="non-terminal residue" evidence="10">
    <location>
        <position position="1"/>
    </location>
</feature>
<dbReference type="PANTHER" id="PTHR11177">
    <property type="entry name" value="CHITINASE"/>
    <property type="match status" value="1"/>
</dbReference>
<dbReference type="SMART" id="SM00636">
    <property type="entry name" value="Glyco_18"/>
    <property type="match status" value="1"/>
</dbReference>
<organism evidence="10 11">
    <name type="scientific">Eschrichtius robustus</name>
    <name type="common">California gray whale</name>
    <name type="synonym">Eschrichtius gibbosus</name>
    <dbReference type="NCBI Taxonomy" id="9764"/>
    <lineage>
        <taxon>Eukaryota</taxon>
        <taxon>Metazoa</taxon>
        <taxon>Chordata</taxon>
        <taxon>Craniata</taxon>
        <taxon>Vertebrata</taxon>
        <taxon>Euteleostomi</taxon>
        <taxon>Mammalia</taxon>
        <taxon>Eutheria</taxon>
        <taxon>Laurasiatheria</taxon>
        <taxon>Artiodactyla</taxon>
        <taxon>Whippomorpha</taxon>
        <taxon>Cetacea</taxon>
        <taxon>Mysticeti</taxon>
        <taxon>Eschrichtiidae</taxon>
        <taxon>Eschrichtius</taxon>
    </lineage>
</organism>
<dbReference type="Gene3D" id="2.170.140.10">
    <property type="entry name" value="Chitin binding domain"/>
    <property type="match status" value="1"/>
</dbReference>
<evidence type="ECO:0000313" key="11">
    <source>
        <dbReference type="Proteomes" id="UP001159641"/>
    </source>
</evidence>
<dbReference type="SUPFAM" id="SSF54556">
    <property type="entry name" value="Chitinase insertion domain"/>
    <property type="match status" value="2"/>
</dbReference>
<comment type="catalytic activity">
    <reaction evidence="1">
        <text>Random endo-hydrolysis of N-acetyl-beta-D-glucosaminide (1-&gt;4)-beta-linkages in chitin and chitodextrins.</text>
        <dbReference type="EC" id="3.2.1.14"/>
    </reaction>
</comment>
<name>A0AB34GZ26_ESCRO</name>
<dbReference type="InterPro" id="IPR050314">
    <property type="entry name" value="Glycosyl_Hydrlase_18"/>
</dbReference>
<sequence>EYAVGYWINKGMPVEKVVMGIPMYGRSSTLASAENTLGAPASGPGAAGPITKFSGFLAYHEICQFLKGAKITRLQDHQVPYAVKGNQWVSYDDVESMETKQQGTETLPSVGGWNFGTQGFSNMVATAENRQTFIQSAIWFQRKYNFHGLDIDWEYPGNRGSPADTKQLFTVLVKEMYEAFEHEATQSNKPSLLISAAVSAGKGTIETAYQIPEMSKYMDLINMMTYDLRGSWDGFTGEDSPLFAEPNDKGDYKYFNVDYAMNYWKNQGAPAEELMVSFGAYASTFTLTNPASHGLDAPTSGPGTAGSYTQETGSLAYFEVCSFLKGATEVWNAPQEVPYAHKGNQWIGHANPKSFTLKGEWLLKNKVPTSTVGSPTNTVAPGSGNAGESGFCAGKSNGLYPSPTSKCAFYNCMDGRTYKEACQTGLVFDTSCSCCNWT</sequence>
<protein>
    <recommendedName>
        <fullName evidence="3">chitinase</fullName>
        <ecNumber evidence="3">3.2.1.14</ecNumber>
    </recommendedName>
</protein>
<dbReference type="Proteomes" id="UP001159641">
    <property type="component" value="Unassembled WGS sequence"/>
</dbReference>
<dbReference type="PANTHER" id="PTHR11177:SF405">
    <property type="entry name" value="CHITINASE"/>
    <property type="match status" value="1"/>
</dbReference>
<evidence type="ECO:0000259" key="8">
    <source>
        <dbReference type="PROSITE" id="PS50940"/>
    </source>
</evidence>
<keyword evidence="11" id="KW-1185">Reference proteome</keyword>
<dbReference type="Gene3D" id="3.10.50.10">
    <property type="match status" value="2"/>
</dbReference>
<proteinExistence type="inferred from homology"/>
<dbReference type="AlphaFoldDB" id="A0AB34GZ26"/>
<comment type="caution">
    <text evidence="10">The sequence shown here is derived from an EMBL/GenBank/DDBJ whole genome shotgun (WGS) entry which is preliminary data.</text>
</comment>
<dbReference type="SMART" id="SM00494">
    <property type="entry name" value="ChtBD2"/>
    <property type="match status" value="1"/>
</dbReference>
<dbReference type="InterPro" id="IPR036508">
    <property type="entry name" value="Chitin-bd_dom_sf"/>
</dbReference>
<dbReference type="InterPro" id="IPR029070">
    <property type="entry name" value="Chitinase_insertion_sf"/>
</dbReference>
<dbReference type="PROSITE" id="PS50940">
    <property type="entry name" value="CHIT_BIND_II"/>
    <property type="match status" value="1"/>
</dbReference>
<keyword evidence="7" id="KW-0624">Polysaccharide degradation</keyword>
<evidence type="ECO:0000256" key="2">
    <source>
        <dbReference type="ARBA" id="ARBA00009121"/>
    </source>
</evidence>
<feature type="domain" description="GH18" evidence="9">
    <location>
        <begin position="35"/>
        <end position="393"/>
    </location>
</feature>
<keyword evidence="5" id="KW-0146">Chitin degradation</keyword>
<dbReference type="SUPFAM" id="SSF51445">
    <property type="entry name" value="(Trans)glycosidases"/>
    <property type="match status" value="2"/>
</dbReference>
<evidence type="ECO:0000313" key="10">
    <source>
        <dbReference type="EMBL" id="KAJ8784696.1"/>
    </source>
</evidence>
<accession>A0AB34GZ26</accession>
<keyword evidence="6" id="KW-1015">Disulfide bond</keyword>
<dbReference type="EC" id="3.2.1.14" evidence="3"/>
<evidence type="ECO:0000259" key="9">
    <source>
        <dbReference type="PROSITE" id="PS51910"/>
    </source>
</evidence>
<dbReference type="EMBL" id="JAIQCJ010002042">
    <property type="protein sequence ID" value="KAJ8784696.1"/>
    <property type="molecule type" value="Genomic_DNA"/>
</dbReference>
<dbReference type="PROSITE" id="PS51910">
    <property type="entry name" value="GH18_2"/>
    <property type="match status" value="1"/>
</dbReference>
<dbReference type="GO" id="GO:0005576">
    <property type="term" value="C:extracellular region"/>
    <property type="evidence" value="ECO:0007669"/>
    <property type="project" value="InterPro"/>
</dbReference>
<comment type="similarity">
    <text evidence="2">Belongs to the glycosyl hydrolase 18 family. Chitinase class II subfamily.</text>
</comment>
<keyword evidence="4" id="KW-0147">Chitin-binding</keyword>
<evidence type="ECO:0000256" key="7">
    <source>
        <dbReference type="ARBA" id="ARBA00023326"/>
    </source>
</evidence>
<reference evidence="10 11" key="1">
    <citation type="submission" date="2022-11" db="EMBL/GenBank/DDBJ databases">
        <title>Whole genome sequence of Eschrichtius robustus ER-17-0199.</title>
        <authorList>
            <person name="Bruniche-Olsen A."/>
            <person name="Black A.N."/>
            <person name="Fields C.J."/>
            <person name="Walden K."/>
            <person name="Dewoody J.A."/>
        </authorList>
    </citation>
    <scope>NUCLEOTIDE SEQUENCE [LARGE SCALE GENOMIC DNA]</scope>
    <source>
        <strain evidence="10">ER-17-0199</strain>
        <tissue evidence="10">Blubber</tissue>
    </source>
</reference>
<evidence type="ECO:0000256" key="3">
    <source>
        <dbReference type="ARBA" id="ARBA00012729"/>
    </source>
</evidence>
<evidence type="ECO:0000256" key="5">
    <source>
        <dbReference type="ARBA" id="ARBA00023024"/>
    </source>
</evidence>
<dbReference type="GO" id="GO:0008061">
    <property type="term" value="F:chitin binding"/>
    <property type="evidence" value="ECO:0007669"/>
    <property type="project" value="UniProtKB-KW"/>
</dbReference>
<dbReference type="GO" id="GO:0006032">
    <property type="term" value="P:chitin catabolic process"/>
    <property type="evidence" value="ECO:0007669"/>
    <property type="project" value="UniProtKB-KW"/>
</dbReference>
<dbReference type="FunFam" id="3.10.50.10:FF:000001">
    <property type="entry name" value="Chitinase 3-like 1"/>
    <property type="match status" value="2"/>
</dbReference>
<keyword evidence="7" id="KW-0119">Carbohydrate metabolism</keyword>
<dbReference type="Pfam" id="PF00704">
    <property type="entry name" value="Glyco_hydro_18"/>
    <property type="match status" value="1"/>
</dbReference>
<dbReference type="SUPFAM" id="SSF57625">
    <property type="entry name" value="Invertebrate chitin-binding proteins"/>
    <property type="match status" value="1"/>
</dbReference>
<dbReference type="FunFam" id="2.170.140.10:FF:000001">
    <property type="entry name" value="Acidic mammalian chitinase"/>
    <property type="match status" value="1"/>
</dbReference>
<dbReference type="Pfam" id="PF01607">
    <property type="entry name" value="CBM_14"/>
    <property type="match status" value="1"/>
</dbReference>
<evidence type="ECO:0000256" key="1">
    <source>
        <dbReference type="ARBA" id="ARBA00000822"/>
    </source>
</evidence>